<name>A0ABR9W330_9MICO</name>
<proteinExistence type="predicted"/>
<sequence length="604" mass="65633">MVLGLGSAATGIDRAGRGIGHAARGIASALRGATRATGQQVWRTAVRAPLDTGGFLGASAAAWIATSPSLLPRTWWMWTANIGLSQIYGYTTGALTRRLLGRAGRAVGLQVSISPEHRHRARLLGGAALTGITTYSWVRGVLRQREISHLVQQEPKNLATHLVGAAGGVAASAGALLAARAVIATARVYRAVLRPYLPPRVLEATSLLLTLATVGVLAERFVRGRLLEQAIERAEAANLLISPELTPPASPLRSGSAASGEDWTALGAQGRRIVSFGADARLISATTGEPAVEPIRVYAGKSTTRTIEEAVDAVLAELDRTGAWEREVLVLFTGTGTGWLQEWSLSAIEFLTGGNCATASLQYSVYTSALSYILDRRSPQRAGHLLFDAVRRRLDRMPAADRPRLFVAGESLGSFGGHAAFRDLPDMLDRVDGAVWTGTPGFTPIWRQLVARSRPGAPAIAPILDNGRHVRVVTRPRDLYQDYWGGLYEPWQSPRVVYAQHPSDPVAWWEPSLLWAEPAWLRERVGHDVTDAMRWFPWITFWQIAADMPLSIKVTGGHGHAYHEELVPIWAAVLGKDGTDDDEHELHRRHRRIVDAIRELGPPD</sequence>
<dbReference type="Pfam" id="PF10081">
    <property type="entry name" value="Abhydrolase_9"/>
    <property type="match status" value="1"/>
</dbReference>
<dbReference type="SUPFAM" id="SSF53474">
    <property type="entry name" value="alpha/beta-Hydrolases"/>
    <property type="match status" value="1"/>
</dbReference>
<dbReference type="RefSeq" id="WP_193866599.1">
    <property type="nucleotide sequence ID" value="NZ_JADEYR010000015.1"/>
</dbReference>
<evidence type="ECO:0000259" key="1">
    <source>
        <dbReference type="Pfam" id="PF10081"/>
    </source>
</evidence>
<accession>A0ABR9W330</accession>
<gene>
    <name evidence="3" type="ORF">IOE58_11910</name>
</gene>
<protein>
    <submittedName>
        <fullName evidence="3">Alpha/beta-hydrolase family protein</fullName>
    </submittedName>
</protein>
<dbReference type="EMBL" id="JADEYR010000015">
    <property type="protein sequence ID" value="MBE9404855.1"/>
    <property type="molecule type" value="Genomic_DNA"/>
</dbReference>
<feature type="domain" description="Alpha/beta-hydrolase catalytic" evidence="1">
    <location>
        <begin position="295"/>
        <end position="583"/>
    </location>
</feature>
<dbReference type="Proteomes" id="UP000644727">
    <property type="component" value="Unassembled WGS sequence"/>
</dbReference>
<reference evidence="3 4" key="1">
    <citation type="submission" date="2020-10" db="EMBL/GenBank/DDBJ databases">
        <title>Draft genome and description of Brachybacterium epidermidis sp nov.</title>
        <authorList>
            <person name="Boxberger M."/>
            <person name="La Scola B."/>
        </authorList>
    </citation>
    <scope>NUCLEOTIDE SEQUENCE [LARGE SCALE GENOMIC DNA]</scope>
    <source>
        <strain evidence="3 4">Marseille-Q2903</strain>
    </source>
</reference>
<feature type="domain" description="Alpha/beta-hydrolase N-terminal" evidence="2">
    <location>
        <begin position="67"/>
        <end position="277"/>
    </location>
</feature>
<comment type="caution">
    <text evidence="3">The sequence shown here is derived from an EMBL/GenBank/DDBJ whole genome shotgun (WGS) entry which is preliminary data.</text>
</comment>
<keyword evidence="4" id="KW-1185">Reference proteome</keyword>
<dbReference type="Pfam" id="PF15420">
    <property type="entry name" value="Abhydrolase_9_N"/>
    <property type="match status" value="1"/>
</dbReference>
<evidence type="ECO:0000313" key="3">
    <source>
        <dbReference type="EMBL" id="MBE9404855.1"/>
    </source>
</evidence>
<evidence type="ECO:0000259" key="2">
    <source>
        <dbReference type="Pfam" id="PF15420"/>
    </source>
</evidence>
<dbReference type="InterPro" id="IPR029058">
    <property type="entry name" value="AB_hydrolase_fold"/>
</dbReference>
<dbReference type="InterPro" id="IPR027787">
    <property type="entry name" value="Alpha/beta-hydrolase_catalytic"/>
</dbReference>
<evidence type="ECO:0000313" key="4">
    <source>
        <dbReference type="Proteomes" id="UP000644727"/>
    </source>
</evidence>
<dbReference type="InterPro" id="IPR027788">
    <property type="entry name" value="Alpha/beta-hydrolase_N_dom"/>
</dbReference>
<organism evidence="3 4">
    <name type="scientific">Brachybacterium epidermidis</name>
    <dbReference type="NCBI Taxonomy" id="2781983"/>
    <lineage>
        <taxon>Bacteria</taxon>
        <taxon>Bacillati</taxon>
        <taxon>Actinomycetota</taxon>
        <taxon>Actinomycetes</taxon>
        <taxon>Micrococcales</taxon>
        <taxon>Dermabacteraceae</taxon>
        <taxon>Brachybacterium</taxon>
    </lineage>
</organism>